<dbReference type="GO" id="GO:0016020">
    <property type="term" value="C:membrane"/>
    <property type="evidence" value="ECO:0007669"/>
    <property type="project" value="UniProtKB-SubCell"/>
</dbReference>
<keyword evidence="10" id="KW-1185">Reference proteome</keyword>
<keyword evidence="6 8" id="KW-0472">Membrane</keyword>
<feature type="region of interest" description="Disordered" evidence="7">
    <location>
        <begin position="1"/>
        <end position="28"/>
    </location>
</feature>
<dbReference type="Ensembl" id="ENSPPYT00000048641.1">
    <property type="protein sequence ID" value="ENSPPYP00000042026.1"/>
    <property type="gene ID" value="ENSPPYG00000019387.3"/>
</dbReference>
<dbReference type="GeneID" id="100449648"/>
<evidence type="ECO:0000256" key="6">
    <source>
        <dbReference type="ARBA" id="ARBA00023136"/>
    </source>
</evidence>
<evidence type="ECO:0000256" key="2">
    <source>
        <dbReference type="ARBA" id="ARBA00008141"/>
    </source>
</evidence>
<name>A0A8I5UD12_PONAB</name>
<evidence type="ECO:0000313" key="10">
    <source>
        <dbReference type="Proteomes" id="UP000001595"/>
    </source>
</evidence>
<evidence type="ECO:0000313" key="9">
    <source>
        <dbReference type="Ensembl" id="ENSPPYP00000042026.1"/>
    </source>
</evidence>
<evidence type="ECO:0000256" key="5">
    <source>
        <dbReference type="ARBA" id="ARBA00022989"/>
    </source>
</evidence>
<gene>
    <name evidence="9" type="primary">NINJ1</name>
</gene>
<organism evidence="9 10">
    <name type="scientific">Pongo abelii</name>
    <name type="common">Sumatran orangutan</name>
    <name type="synonym">Pongo pygmaeus abelii</name>
    <dbReference type="NCBI Taxonomy" id="9601"/>
    <lineage>
        <taxon>Eukaryota</taxon>
        <taxon>Metazoa</taxon>
        <taxon>Chordata</taxon>
        <taxon>Craniata</taxon>
        <taxon>Vertebrata</taxon>
        <taxon>Euteleostomi</taxon>
        <taxon>Mammalia</taxon>
        <taxon>Eutheria</taxon>
        <taxon>Euarchontoglires</taxon>
        <taxon>Primates</taxon>
        <taxon>Haplorrhini</taxon>
        <taxon>Catarrhini</taxon>
        <taxon>Hominidae</taxon>
        <taxon>Pongo</taxon>
    </lineage>
</organism>
<protein>
    <submittedName>
        <fullName evidence="9">Ninjurin 1</fullName>
    </submittedName>
</protein>
<evidence type="ECO:0000256" key="8">
    <source>
        <dbReference type="SAM" id="Phobius"/>
    </source>
</evidence>
<dbReference type="PANTHER" id="PTHR12316">
    <property type="entry name" value="NINJURIN-RELATED"/>
    <property type="match status" value="1"/>
</dbReference>
<evidence type="ECO:0000256" key="4">
    <source>
        <dbReference type="ARBA" id="ARBA00022889"/>
    </source>
</evidence>
<dbReference type="OrthoDB" id="6114058at2759"/>
<evidence type="ECO:0000256" key="1">
    <source>
        <dbReference type="ARBA" id="ARBA00004141"/>
    </source>
</evidence>
<feature type="region of interest" description="Disordered" evidence="7">
    <location>
        <begin position="189"/>
        <end position="251"/>
    </location>
</feature>
<dbReference type="InterPro" id="IPR007007">
    <property type="entry name" value="Ninjurin"/>
</dbReference>
<comment type="similarity">
    <text evidence="2">Belongs to the ninjurin family.</text>
</comment>
<feature type="transmembrane region" description="Helical" evidence="8">
    <location>
        <begin position="74"/>
        <end position="101"/>
    </location>
</feature>
<proteinExistence type="inferred from homology"/>
<dbReference type="Pfam" id="PF04923">
    <property type="entry name" value="Ninjurin"/>
    <property type="match status" value="1"/>
</dbReference>
<dbReference type="CTD" id="4814"/>
<keyword evidence="5 8" id="KW-1133">Transmembrane helix</keyword>
<reference evidence="9 10" key="1">
    <citation type="submission" date="2008-02" db="EMBL/GenBank/DDBJ databases">
        <title>A 6x draft sequence assembly of the Pongo pygmaeus abelii genome.</title>
        <authorList>
            <person name="Wilson R.K."/>
            <person name="Mardis E."/>
        </authorList>
    </citation>
    <scope>NUCLEOTIDE SEQUENCE [LARGE SCALE GENOMIC DNA]</scope>
</reference>
<dbReference type="PANTHER" id="PTHR12316:SF19">
    <property type="entry name" value="NINJURIN-1"/>
    <property type="match status" value="1"/>
</dbReference>
<accession>A0A8I5UD12</accession>
<dbReference type="GeneTree" id="ENSGT00940000158892"/>
<dbReference type="RefSeq" id="XP_009242914.3">
    <property type="nucleotide sequence ID" value="XM_009244639.3"/>
</dbReference>
<dbReference type="GO" id="GO:0042246">
    <property type="term" value="P:tissue regeneration"/>
    <property type="evidence" value="ECO:0007669"/>
    <property type="project" value="InterPro"/>
</dbReference>
<reference evidence="9" key="2">
    <citation type="submission" date="2025-08" db="UniProtKB">
        <authorList>
            <consortium name="Ensembl"/>
        </authorList>
    </citation>
    <scope>IDENTIFICATION</scope>
</reference>
<keyword evidence="4" id="KW-0130">Cell adhesion</keyword>
<keyword evidence="3 8" id="KW-0812">Transmembrane</keyword>
<evidence type="ECO:0000256" key="7">
    <source>
        <dbReference type="SAM" id="MobiDB-lite"/>
    </source>
</evidence>
<comment type="subcellular location">
    <subcellularLocation>
        <location evidence="1">Membrane</location>
        <topology evidence="1">Multi-pass membrane protein</topology>
    </subcellularLocation>
</comment>
<feature type="compositionally biased region" description="Pro residues" evidence="7">
    <location>
        <begin position="237"/>
        <end position="250"/>
    </location>
</feature>
<dbReference type="GO" id="GO:0007155">
    <property type="term" value="P:cell adhesion"/>
    <property type="evidence" value="ECO:0007669"/>
    <property type="project" value="UniProtKB-KW"/>
</dbReference>
<evidence type="ECO:0000256" key="3">
    <source>
        <dbReference type="ARBA" id="ARBA00022692"/>
    </source>
</evidence>
<dbReference type="Proteomes" id="UP000001595">
    <property type="component" value="Chromosome 9"/>
</dbReference>
<reference evidence="9" key="3">
    <citation type="submission" date="2025-09" db="UniProtKB">
        <authorList>
            <consortium name="Ensembl"/>
        </authorList>
    </citation>
    <scope>IDENTIFICATION</scope>
</reference>
<dbReference type="KEGG" id="pon:100449648"/>
<dbReference type="AlphaFoldDB" id="A0A8I5UD12"/>
<sequence>MDSGTEEYELNGGLPPGTPGSPDASPARWGWRHGPINVNHYANKKSAAESMLDIALLMANASQLKAVVEQGPSFAFYVPLVVLISISLALQIGVGVLLIFLGPWMLPALQLSCPTPGAAVPVRCPPPCTWHYPDCQSPGWPHLHHVPGPALALTVTKHHAGGHSCLSAAVPRRQLPPGTWGLATIAQRVRTGQPQRPVPREGSRPTQGHTAGPWMGWMRDQGQPLSQDIPEGQGDVPPSPEAPASPPPVGPVRVALVTPASIYFLTQGPCTARTAFDPTDGHWLWF</sequence>